<proteinExistence type="predicted"/>
<evidence type="ECO:0000313" key="2">
    <source>
        <dbReference type="Proteomes" id="UP000706580"/>
    </source>
</evidence>
<keyword evidence="2" id="KW-1185">Reference proteome</keyword>
<reference evidence="1 2" key="1">
    <citation type="submission" date="2020-11" db="EMBL/GenBank/DDBJ databases">
        <title>Draft Genome of Enterobacter sp. strain EMC7.</title>
        <authorList>
            <person name="Barman P."/>
            <person name="Sinha S."/>
            <person name="Sen S."/>
            <person name="Chakraborty R."/>
        </authorList>
    </citation>
    <scope>NUCLEOTIDE SEQUENCE [LARGE SCALE GENOMIC DNA]</scope>
    <source>
        <strain evidence="1 2">EMC7</strain>
    </source>
</reference>
<evidence type="ECO:0000313" key="1">
    <source>
        <dbReference type="EMBL" id="MBZ0059577.1"/>
    </source>
</evidence>
<name>A0ABS7RZ43_9ENTR</name>
<accession>A0ABS7RZ43</accession>
<evidence type="ECO:0008006" key="3">
    <source>
        <dbReference type="Google" id="ProtNLM"/>
    </source>
</evidence>
<dbReference type="Proteomes" id="UP000706580">
    <property type="component" value="Unassembled WGS sequence"/>
</dbReference>
<dbReference type="EMBL" id="JADMNK010000010">
    <property type="protein sequence ID" value="MBZ0059577.1"/>
    <property type="molecule type" value="Genomic_DNA"/>
</dbReference>
<sequence>MSQLKHKNYFQIQFALSTDDFDGFTVKSLRNKLLHQNDEARLYAEDRRAIYRTLIAMVNSGELHKKVAPNPQQSTFHKTSLFIPEHTMAIKEPVILSDKKIDENSSANFDTCSDRSSIKYLESQLKEYQISLIISVGESEEYKSLFAHLPDMRSELEMLYMKSREKSSTLMGQITAINNVLSYCKSSSL</sequence>
<comment type="caution">
    <text evidence="1">The sequence shown here is derived from an EMBL/GenBank/DDBJ whole genome shotgun (WGS) entry which is preliminary data.</text>
</comment>
<gene>
    <name evidence="1" type="ORF">ITX56_17560</name>
</gene>
<dbReference type="RefSeq" id="WP_223075251.1">
    <property type="nucleotide sequence ID" value="NZ_JADMNK010000010.1"/>
</dbReference>
<organism evidence="1 2">
    <name type="scientific">Leclercia barmai</name>
    <dbReference type="NCBI Taxonomy" id="2785629"/>
    <lineage>
        <taxon>Bacteria</taxon>
        <taxon>Pseudomonadati</taxon>
        <taxon>Pseudomonadota</taxon>
        <taxon>Gammaproteobacteria</taxon>
        <taxon>Enterobacterales</taxon>
        <taxon>Enterobacteriaceae</taxon>
        <taxon>Leclercia</taxon>
    </lineage>
</organism>
<protein>
    <recommendedName>
        <fullName evidence="3">Response regulator</fullName>
    </recommendedName>
</protein>